<dbReference type="EMBL" id="KZ613957">
    <property type="protein sequence ID" value="PMD33007.1"/>
    <property type="molecule type" value="Genomic_DNA"/>
</dbReference>
<gene>
    <name evidence="1" type="ORF">L207DRAFT_590080</name>
</gene>
<proteinExistence type="predicted"/>
<dbReference type="Proteomes" id="UP000235786">
    <property type="component" value="Unassembled WGS sequence"/>
</dbReference>
<organism evidence="1 2">
    <name type="scientific">Hyaloscypha variabilis (strain UAMH 11265 / GT02V1 / F)</name>
    <name type="common">Meliniomyces variabilis</name>
    <dbReference type="NCBI Taxonomy" id="1149755"/>
    <lineage>
        <taxon>Eukaryota</taxon>
        <taxon>Fungi</taxon>
        <taxon>Dikarya</taxon>
        <taxon>Ascomycota</taxon>
        <taxon>Pezizomycotina</taxon>
        <taxon>Leotiomycetes</taxon>
        <taxon>Helotiales</taxon>
        <taxon>Hyaloscyphaceae</taxon>
        <taxon>Hyaloscypha</taxon>
        <taxon>Hyaloscypha variabilis</taxon>
    </lineage>
</organism>
<name>A0A2J6R3A8_HYAVF</name>
<evidence type="ECO:0000313" key="1">
    <source>
        <dbReference type="EMBL" id="PMD33007.1"/>
    </source>
</evidence>
<accession>A0A2J6R3A8</accession>
<evidence type="ECO:0000313" key="2">
    <source>
        <dbReference type="Proteomes" id="UP000235786"/>
    </source>
</evidence>
<keyword evidence="2" id="KW-1185">Reference proteome</keyword>
<dbReference type="AlphaFoldDB" id="A0A2J6R3A8"/>
<reference evidence="1 2" key="1">
    <citation type="submission" date="2016-04" db="EMBL/GenBank/DDBJ databases">
        <title>A degradative enzymes factory behind the ericoid mycorrhizal symbiosis.</title>
        <authorList>
            <consortium name="DOE Joint Genome Institute"/>
            <person name="Martino E."/>
            <person name="Morin E."/>
            <person name="Grelet G."/>
            <person name="Kuo A."/>
            <person name="Kohler A."/>
            <person name="Daghino S."/>
            <person name="Barry K."/>
            <person name="Choi C."/>
            <person name="Cichocki N."/>
            <person name="Clum A."/>
            <person name="Copeland A."/>
            <person name="Hainaut M."/>
            <person name="Haridas S."/>
            <person name="Labutti K."/>
            <person name="Lindquist E."/>
            <person name="Lipzen A."/>
            <person name="Khouja H.-R."/>
            <person name="Murat C."/>
            <person name="Ohm R."/>
            <person name="Olson A."/>
            <person name="Spatafora J."/>
            <person name="Veneault-Fourrey C."/>
            <person name="Henrissat B."/>
            <person name="Grigoriev I."/>
            <person name="Martin F."/>
            <person name="Perotto S."/>
        </authorList>
    </citation>
    <scope>NUCLEOTIDE SEQUENCE [LARGE SCALE GENOMIC DNA]</scope>
    <source>
        <strain evidence="1 2">F</strain>
    </source>
</reference>
<sequence>MCRELKHIKTEQGLLDWTGEHIDYRRKKMVWINFKADSFVWDLTLLPRHSMPADLETHFNFEDFVIKSIRYLQCECALHTIFLFRALNFFERLLLEESTLFFKFGYRGWCLEQKDRYGCQDLLHLELATTNAKRNLLKMLAQQEGISRVEFQVEIS</sequence>
<protein>
    <submittedName>
        <fullName evidence="1">Uncharacterized protein</fullName>
    </submittedName>
</protein>